<organism evidence="1 2">
    <name type="scientific">Rhynchophorus ferrugineus</name>
    <name type="common">Red palm weevil</name>
    <name type="synonym">Curculio ferrugineus</name>
    <dbReference type="NCBI Taxonomy" id="354439"/>
    <lineage>
        <taxon>Eukaryota</taxon>
        <taxon>Metazoa</taxon>
        <taxon>Ecdysozoa</taxon>
        <taxon>Arthropoda</taxon>
        <taxon>Hexapoda</taxon>
        <taxon>Insecta</taxon>
        <taxon>Pterygota</taxon>
        <taxon>Neoptera</taxon>
        <taxon>Endopterygota</taxon>
        <taxon>Coleoptera</taxon>
        <taxon>Polyphaga</taxon>
        <taxon>Cucujiformia</taxon>
        <taxon>Curculionidae</taxon>
        <taxon>Dryophthorinae</taxon>
        <taxon>Rhynchophorus</taxon>
    </lineage>
</organism>
<evidence type="ECO:0000313" key="1">
    <source>
        <dbReference type="EMBL" id="KAF7278117.1"/>
    </source>
</evidence>
<sequence>MELAFCLLPVEKNLLRGRAGQKGYANIMTSNLNRPFKERNVVLSRQLSSPNPTLKKANDDLKSNIFLKFHYKKSDLSETASNFPLERLKMPFSSDFFRALFCISLKKRACLSPPPK</sequence>
<gene>
    <name evidence="1" type="ORF">GWI33_008736</name>
</gene>
<keyword evidence="2" id="KW-1185">Reference proteome</keyword>
<name>A0A834IBH1_RHYFE</name>
<protein>
    <submittedName>
        <fullName evidence="1">Uncharacterized protein</fullName>
    </submittedName>
</protein>
<accession>A0A834IBH1</accession>
<evidence type="ECO:0000313" key="2">
    <source>
        <dbReference type="Proteomes" id="UP000625711"/>
    </source>
</evidence>
<reference evidence="1" key="1">
    <citation type="submission" date="2020-08" db="EMBL/GenBank/DDBJ databases">
        <title>Genome sequencing and assembly of the red palm weevil Rhynchophorus ferrugineus.</title>
        <authorList>
            <person name="Dias G.B."/>
            <person name="Bergman C.M."/>
            <person name="Manee M."/>
        </authorList>
    </citation>
    <scope>NUCLEOTIDE SEQUENCE</scope>
    <source>
        <strain evidence="1">AA-2017</strain>
        <tissue evidence="1">Whole larva</tissue>
    </source>
</reference>
<dbReference type="EMBL" id="JAACXV010000406">
    <property type="protein sequence ID" value="KAF7278117.1"/>
    <property type="molecule type" value="Genomic_DNA"/>
</dbReference>
<dbReference type="AlphaFoldDB" id="A0A834IBH1"/>
<comment type="caution">
    <text evidence="1">The sequence shown here is derived from an EMBL/GenBank/DDBJ whole genome shotgun (WGS) entry which is preliminary data.</text>
</comment>
<dbReference type="Proteomes" id="UP000625711">
    <property type="component" value="Unassembled WGS sequence"/>
</dbReference>
<proteinExistence type="predicted"/>